<reference evidence="1 2" key="1">
    <citation type="submission" date="2019-05" db="EMBL/GenBank/DDBJ databases">
        <authorList>
            <consortium name="Science for Life Laboratories"/>
        </authorList>
    </citation>
    <scope>NUCLEOTIDE SEQUENCE [LARGE SCALE GENOMIC DNA]</scope>
    <source>
        <strain evidence="1">Soil9</strain>
    </source>
</reference>
<evidence type="ECO:0000313" key="1">
    <source>
        <dbReference type="EMBL" id="VTR93955.1"/>
    </source>
</evidence>
<name>A0A6P2D0R6_9BACT</name>
<sequence>MNNNRDVDPSETLLLAQGHRRGRASVATFMSHSFPCPLCGAVAHQTWFRTQGQEIPTNQPKLGQLAVMNATGVTFSACECCRQWCVWKDEKLIYPTTSSAPMPTTDMPEDVRVDYLEAREVFDKSARAAGGLLRLAYEKLFPHLGITNKSPNDAIAELVRDRKLTLGTQQQAADALRVFSNQTVHIGFVKLEDQPATVMFLFRLLNFIVEQLITHPKQVAALYNSMPQDKRDGIDNTRREEAVVSREIFGRT</sequence>
<organism evidence="1 2">
    <name type="scientific">Gemmata massiliana</name>
    <dbReference type="NCBI Taxonomy" id="1210884"/>
    <lineage>
        <taxon>Bacteria</taxon>
        <taxon>Pseudomonadati</taxon>
        <taxon>Planctomycetota</taxon>
        <taxon>Planctomycetia</taxon>
        <taxon>Gemmatales</taxon>
        <taxon>Gemmataceae</taxon>
        <taxon>Gemmata</taxon>
    </lineage>
</organism>
<dbReference type="Proteomes" id="UP000464178">
    <property type="component" value="Chromosome"/>
</dbReference>
<keyword evidence="2" id="KW-1185">Reference proteome</keyword>
<evidence type="ECO:0000313" key="2">
    <source>
        <dbReference type="Proteomes" id="UP000464178"/>
    </source>
</evidence>
<dbReference type="EMBL" id="LR593886">
    <property type="protein sequence ID" value="VTR93955.1"/>
    <property type="molecule type" value="Genomic_DNA"/>
</dbReference>
<dbReference type="AlphaFoldDB" id="A0A6P2D0R6"/>
<proteinExistence type="predicted"/>
<accession>A0A6P2D0R6</accession>
<gene>
    <name evidence="1" type="ORF">SOIL9_37590</name>
</gene>
<dbReference type="KEGG" id="gms:SOIL9_37590"/>
<protein>
    <submittedName>
        <fullName evidence="1">Uncharacterized protein</fullName>
    </submittedName>
</protein>